<dbReference type="AlphaFoldDB" id="A0A1G7UPK8"/>
<protein>
    <submittedName>
        <fullName evidence="2">Lipocalin-like</fullName>
    </submittedName>
</protein>
<accession>A0A1G7UPK8</accession>
<organism evidence="2 3">
    <name type="scientific">Prevotella communis</name>
    <dbReference type="NCBI Taxonomy" id="2913614"/>
    <lineage>
        <taxon>Bacteria</taxon>
        <taxon>Pseudomonadati</taxon>
        <taxon>Bacteroidota</taxon>
        <taxon>Bacteroidia</taxon>
        <taxon>Bacteroidales</taxon>
        <taxon>Prevotellaceae</taxon>
        <taxon>Prevotella</taxon>
    </lineage>
</organism>
<proteinExistence type="predicted"/>
<dbReference type="Pfam" id="PF12702">
    <property type="entry name" value="Lipocalin_3"/>
    <property type="match status" value="1"/>
</dbReference>
<dbReference type="EMBL" id="FNCQ01000004">
    <property type="protein sequence ID" value="SDG48650.1"/>
    <property type="molecule type" value="Genomic_DNA"/>
</dbReference>
<reference evidence="3" key="1">
    <citation type="submission" date="2016-10" db="EMBL/GenBank/DDBJ databases">
        <authorList>
            <person name="Varghese N."/>
            <person name="Submissions S."/>
        </authorList>
    </citation>
    <scope>NUCLEOTIDE SEQUENCE [LARGE SCALE GENOMIC DNA]</scope>
    <source>
        <strain evidence="3">BP1-148</strain>
    </source>
</reference>
<keyword evidence="3" id="KW-1185">Reference proteome</keyword>
<feature type="domain" description="Lipocalin-like" evidence="1">
    <location>
        <begin position="108"/>
        <end position="198"/>
    </location>
</feature>
<dbReference type="Proteomes" id="UP000198779">
    <property type="component" value="Unassembled WGS sequence"/>
</dbReference>
<sequence>MKKNLFITAIIAIVLCISCGPKGTSNSNASEEEKVDYLLRDTAIYGFCAEGSAMNTLQIITDGGDTITVSTARANEKGKVLGGYAIGDEMAIIVNSDTTQAILVINKSMLNGDWVMPNPMDGSNETGVRILRGGVAESIDQSTIVYKSWRIFNGQLQFTITREDGIDAEEILVYDIIKLTDNELTLRSTDEDQETYEYTHPAGEEYTEEDLNGVVLDEGYDDEFDM</sequence>
<evidence type="ECO:0000259" key="1">
    <source>
        <dbReference type="Pfam" id="PF12702"/>
    </source>
</evidence>
<evidence type="ECO:0000313" key="2">
    <source>
        <dbReference type="EMBL" id="SDG48650.1"/>
    </source>
</evidence>
<dbReference type="RefSeq" id="WP_091815847.1">
    <property type="nucleotide sequence ID" value="NZ_FNCQ01000004.1"/>
</dbReference>
<gene>
    <name evidence="2" type="ORF">SAMN04487901_104180</name>
</gene>
<name>A0A1G7UPK8_9BACT</name>
<evidence type="ECO:0000313" key="3">
    <source>
        <dbReference type="Proteomes" id="UP000198779"/>
    </source>
</evidence>
<dbReference type="InterPro" id="IPR024311">
    <property type="entry name" value="Lipocalin-like"/>
</dbReference>
<dbReference type="STRING" id="645274.SAMN04487901_104180"/>
<dbReference type="Gene3D" id="2.40.128.280">
    <property type="match status" value="1"/>
</dbReference>